<evidence type="ECO:0000313" key="3">
    <source>
        <dbReference type="Proteomes" id="UP001642464"/>
    </source>
</evidence>
<dbReference type="Gene3D" id="3.30.2350.20">
    <property type="entry name" value="TruD, catalytic domain"/>
    <property type="match status" value="1"/>
</dbReference>
<feature type="compositionally biased region" description="Basic and acidic residues" evidence="1">
    <location>
        <begin position="151"/>
        <end position="166"/>
    </location>
</feature>
<comment type="caution">
    <text evidence="2">The sequence shown here is derived from an EMBL/GenBank/DDBJ whole genome shotgun (WGS) entry which is preliminary data.</text>
</comment>
<dbReference type="PANTHER" id="PTHR15967">
    <property type="entry name" value="E2F-ASSOCIATED PHOSPHOPROTEIN"/>
    <property type="match status" value="1"/>
</dbReference>
<dbReference type="InterPro" id="IPR019370">
    <property type="entry name" value="E2F-assoc_phosphoprotein"/>
</dbReference>
<protein>
    <submittedName>
        <fullName evidence="2">E2F-associated phosphoprotein (EAPP)</fullName>
    </submittedName>
</protein>
<dbReference type="Pfam" id="PF01142">
    <property type="entry name" value="TruD"/>
    <property type="match status" value="1"/>
</dbReference>
<dbReference type="Pfam" id="PF10238">
    <property type="entry name" value="Eapp_C"/>
    <property type="match status" value="2"/>
</dbReference>
<gene>
    <name evidence="2" type="ORF">SCF082_LOCUS38797</name>
</gene>
<name>A0ABP0Q1C3_9DINO</name>
<proteinExistence type="predicted"/>
<accession>A0ABP0Q1C3</accession>
<dbReference type="InterPro" id="IPR020103">
    <property type="entry name" value="PsdUridine_synth_cat_dom_sf"/>
</dbReference>
<dbReference type="InterPro" id="IPR001656">
    <property type="entry name" value="PsdUridine_synth_TruD"/>
</dbReference>
<dbReference type="SUPFAM" id="SSF55120">
    <property type="entry name" value="Pseudouridine synthase"/>
    <property type="match status" value="1"/>
</dbReference>
<evidence type="ECO:0000313" key="2">
    <source>
        <dbReference type="EMBL" id="CAK9081527.1"/>
    </source>
</evidence>
<keyword evidence="3" id="KW-1185">Reference proteome</keyword>
<dbReference type="EMBL" id="CAXAMM010038855">
    <property type="protein sequence ID" value="CAK9081527.1"/>
    <property type="molecule type" value="Genomic_DNA"/>
</dbReference>
<organism evidence="2 3">
    <name type="scientific">Durusdinium trenchii</name>
    <dbReference type="NCBI Taxonomy" id="1381693"/>
    <lineage>
        <taxon>Eukaryota</taxon>
        <taxon>Sar</taxon>
        <taxon>Alveolata</taxon>
        <taxon>Dinophyceae</taxon>
        <taxon>Suessiales</taxon>
        <taxon>Symbiodiniaceae</taxon>
        <taxon>Durusdinium</taxon>
    </lineage>
</organism>
<evidence type="ECO:0000256" key="1">
    <source>
        <dbReference type="SAM" id="MobiDB-lite"/>
    </source>
</evidence>
<dbReference type="Proteomes" id="UP001642464">
    <property type="component" value="Unassembled WGS sequence"/>
</dbReference>
<dbReference type="InterPro" id="IPR042214">
    <property type="entry name" value="TruD_catalytic"/>
</dbReference>
<reference evidence="2 3" key="1">
    <citation type="submission" date="2024-02" db="EMBL/GenBank/DDBJ databases">
        <authorList>
            <person name="Chen Y."/>
            <person name="Shah S."/>
            <person name="Dougan E. K."/>
            <person name="Thang M."/>
            <person name="Chan C."/>
        </authorList>
    </citation>
    <scope>NUCLEOTIDE SEQUENCE [LARGE SCALE GENOMIC DNA]</scope>
</reference>
<feature type="region of interest" description="Disordered" evidence="1">
    <location>
        <begin position="144"/>
        <end position="172"/>
    </location>
</feature>
<sequence>MPRRYHLERGLLLSLAKKLTPEETLQNLPRQLLMLYVKSAQSLLFNEVLSQCSAHRPAVGDWAVPRGAMRGGHGAPTQLTEECVARVDGSWEVVLPLPGSTIHYPPGLRGLYEAASEKLLGIPLEAFHSRKPGVVLRPHVLQWNGTGPKEGQGDRDVLEADPLHDPEADDEDQKWVEDQLLQPDQSNVRSTDAVLNCPGCFTPVCYQCQRHERYSNQWRASDVRNCTVDRSIALSMAKDDPSKYYAVRCETCKADVGLLDMDGIFHLFHVLESLA</sequence>
<dbReference type="PANTHER" id="PTHR15967:SF0">
    <property type="entry name" value="E2F-ASSOCIATED PHOSPHOPROTEIN"/>
    <property type="match status" value="1"/>
</dbReference>